<dbReference type="GO" id="GO:0005737">
    <property type="term" value="C:cytoplasm"/>
    <property type="evidence" value="ECO:0007669"/>
    <property type="project" value="UniProtKB-SubCell"/>
</dbReference>
<reference evidence="9" key="2">
    <citation type="journal article" date="2021" name="PeerJ">
        <title>Extensive microbial diversity within the chicken gut microbiome revealed by metagenomics and culture.</title>
        <authorList>
            <person name="Gilroy R."/>
            <person name="Ravi A."/>
            <person name="Getino M."/>
            <person name="Pursley I."/>
            <person name="Horton D.L."/>
            <person name="Alikhan N.F."/>
            <person name="Baker D."/>
            <person name="Gharbi K."/>
            <person name="Hall N."/>
            <person name="Watson M."/>
            <person name="Adriaenssens E.M."/>
            <person name="Foster-Nyarko E."/>
            <person name="Jarju S."/>
            <person name="Secka A."/>
            <person name="Antonio M."/>
            <person name="Oren A."/>
            <person name="Chaudhuri R.R."/>
            <person name="La Ragione R."/>
            <person name="Hildebrand F."/>
            <person name="Pallen M.J."/>
        </authorList>
    </citation>
    <scope>NUCLEOTIDE SEQUENCE</scope>
    <source>
        <strain evidence="9">ChiBcec7-5410</strain>
    </source>
</reference>
<evidence type="ECO:0000256" key="3">
    <source>
        <dbReference type="ARBA" id="ARBA00022840"/>
    </source>
</evidence>
<dbReference type="InterPro" id="IPR027409">
    <property type="entry name" value="GroEL-like_apical_dom_sf"/>
</dbReference>
<evidence type="ECO:0000256" key="2">
    <source>
        <dbReference type="ARBA" id="ARBA00022741"/>
    </source>
</evidence>
<evidence type="ECO:0000256" key="1">
    <source>
        <dbReference type="ARBA" id="ARBA00006607"/>
    </source>
</evidence>
<dbReference type="GO" id="GO:0005524">
    <property type="term" value="F:ATP binding"/>
    <property type="evidence" value="ECO:0007669"/>
    <property type="project" value="UniProtKB-UniRule"/>
</dbReference>
<name>A0A9D1KSK5_9FIRM</name>
<comment type="function">
    <text evidence="6 8">Together with its co-chaperonin GroES, plays an essential role in assisting protein folding. The GroEL-GroES system forms a nano-cage that allows encapsulation of the non-native substrate proteins and provides a physical environment optimized to promote and accelerate protein folding.</text>
</comment>
<dbReference type="SUPFAM" id="SSF52029">
    <property type="entry name" value="GroEL apical domain-like"/>
    <property type="match status" value="1"/>
</dbReference>
<comment type="subunit">
    <text evidence="6 8">Forms a cylinder of 14 subunits composed of two heptameric rings stacked back-to-back. Interacts with the co-chaperonin GroES.</text>
</comment>
<dbReference type="GO" id="GO:0042026">
    <property type="term" value="P:protein refolding"/>
    <property type="evidence" value="ECO:0007669"/>
    <property type="project" value="UniProtKB-UniRule"/>
</dbReference>
<dbReference type="Gene3D" id="3.30.260.10">
    <property type="entry name" value="TCP-1-like chaperonin intermediate domain"/>
    <property type="match status" value="1"/>
</dbReference>
<keyword evidence="4 6" id="KW-0143">Chaperone</keyword>
<dbReference type="InterPro" id="IPR027410">
    <property type="entry name" value="TCP-1-like_intermed_sf"/>
</dbReference>
<dbReference type="CDD" id="cd03344">
    <property type="entry name" value="GroEL"/>
    <property type="match status" value="1"/>
</dbReference>
<dbReference type="SUPFAM" id="SSF54849">
    <property type="entry name" value="GroEL-intermediate domain like"/>
    <property type="match status" value="1"/>
</dbReference>
<keyword evidence="2 6" id="KW-0547">Nucleotide-binding</keyword>
<keyword evidence="3 6" id="KW-0067">ATP-binding</keyword>
<dbReference type="PANTHER" id="PTHR45633">
    <property type="entry name" value="60 KDA HEAT SHOCK PROTEIN, MITOCHONDRIAL"/>
    <property type="match status" value="1"/>
</dbReference>
<dbReference type="Proteomes" id="UP000824160">
    <property type="component" value="Unassembled WGS sequence"/>
</dbReference>
<accession>A0A9D1KSK5</accession>
<feature type="binding site" evidence="6">
    <location>
        <position position="495"/>
    </location>
    <ligand>
        <name>ATP</name>
        <dbReference type="ChEBI" id="CHEBI:30616"/>
    </ligand>
</feature>
<comment type="caution">
    <text evidence="9">The sequence shown here is derived from an EMBL/GenBank/DDBJ whole genome shotgun (WGS) entry which is preliminary data.</text>
</comment>
<dbReference type="FunFam" id="3.50.7.10:FF:000001">
    <property type="entry name" value="60 kDa chaperonin"/>
    <property type="match status" value="1"/>
</dbReference>
<dbReference type="InterPro" id="IPR001844">
    <property type="entry name" value="Cpn60/GroEL"/>
</dbReference>
<evidence type="ECO:0000313" key="9">
    <source>
        <dbReference type="EMBL" id="HIT94242.1"/>
    </source>
</evidence>
<keyword evidence="6" id="KW-0963">Cytoplasm</keyword>
<dbReference type="GO" id="GO:0140662">
    <property type="term" value="F:ATP-dependent protein folding chaperone"/>
    <property type="evidence" value="ECO:0007669"/>
    <property type="project" value="InterPro"/>
</dbReference>
<dbReference type="NCBIfam" id="NF009489">
    <property type="entry name" value="PRK12851.1"/>
    <property type="match status" value="1"/>
</dbReference>
<evidence type="ECO:0000256" key="6">
    <source>
        <dbReference type="HAMAP-Rule" id="MF_00600"/>
    </source>
</evidence>
<dbReference type="InterPro" id="IPR018370">
    <property type="entry name" value="Chaperonin_Cpn60_CS"/>
</dbReference>
<evidence type="ECO:0000256" key="7">
    <source>
        <dbReference type="RuleBase" id="RU000418"/>
    </source>
</evidence>
<dbReference type="EMBL" id="DVLW01000096">
    <property type="protein sequence ID" value="HIT94242.1"/>
    <property type="molecule type" value="Genomic_DNA"/>
</dbReference>
<evidence type="ECO:0000256" key="8">
    <source>
        <dbReference type="RuleBase" id="RU000419"/>
    </source>
</evidence>
<dbReference type="InterPro" id="IPR027413">
    <property type="entry name" value="GROEL-like_equatorial_sf"/>
</dbReference>
<dbReference type="NCBIfam" id="NF009487">
    <property type="entry name" value="PRK12849.1"/>
    <property type="match status" value="1"/>
</dbReference>
<feature type="binding site" evidence="6">
    <location>
        <begin position="86"/>
        <end position="90"/>
    </location>
    <ligand>
        <name>ATP</name>
        <dbReference type="ChEBI" id="CHEBI:30616"/>
    </ligand>
</feature>
<proteinExistence type="inferred from homology"/>
<dbReference type="NCBIfam" id="TIGR02348">
    <property type="entry name" value="GroEL"/>
    <property type="match status" value="1"/>
</dbReference>
<dbReference type="SUPFAM" id="SSF48592">
    <property type="entry name" value="GroEL equatorial domain-like"/>
    <property type="match status" value="1"/>
</dbReference>
<dbReference type="GO" id="GO:0051082">
    <property type="term" value="F:unfolded protein binding"/>
    <property type="evidence" value="ECO:0007669"/>
    <property type="project" value="UniProtKB-UniRule"/>
</dbReference>
<dbReference type="PROSITE" id="PS00296">
    <property type="entry name" value="CHAPERONINS_CPN60"/>
    <property type="match status" value="1"/>
</dbReference>
<dbReference type="InterPro" id="IPR002423">
    <property type="entry name" value="Cpn60/GroEL/TCP-1"/>
</dbReference>
<comment type="subcellular location">
    <subcellularLocation>
        <location evidence="6">Cytoplasm</location>
    </subcellularLocation>
</comment>
<comment type="similarity">
    <text evidence="1 6 7">Belongs to the chaperonin (HSP60) family.</text>
</comment>
<organism evidence="9 10">
    <name type="scientific">Candidatus Faecivivens stercoripullorum</name>
    <dbReference type="NCBI Taxonomy" id="2840805"/>
    <lineage>
        <taxon>Bacteria</taxon>
        <taxon>Bacillati</taxon>
        <taxon>Bacillota</taxon>
        <taxon>Clostridia</taxon>
        <taxon>Eubacteriales</taxon>
        <taxon>Oscillospiraceae</taxon>
        <taxon>Oscillospiraceae incertae sedis</taxon>
        <taxon>Candidatus Faecivivens</taxon>
    </lineage>
</organism>
<evidence type="ECO:0000313" key="10">
    <source>
        <dbReference type="Proteomes" id="UP000824160"/>
    </source>
</evidence>
<dbReference type="HAMAP" id="MF_00600">
    <property type="entry name" value="CH60"/>
    <property type="match status" value="1"/>
</dbReference>
<feature type="binding site" evidence="6">
    <location>
        <position position="413"/>
    </location>
    <ligand>
        <name>ATP</name>
        <dbReference type="ChEBI" id="CHEBI:30616"/>
    </ligand>
</feature>
<evidence type="ECO:0000256" key="5">
    <source>
        <dbReference type="ARBA" id="ARBA00023235"/>
    </source>
</evidence>
<comment type="caution">
    <text evidence="6">Lacks conserved residue(s) required for the propagation of feature annotation.</text>
</comment>
<gene>
    <name evidence="6 9" type="primary">groL</name>
    <name evidence="6" type="synonym">groEL</name>
    <name evidence="9" type="ORF">IAC43_03585</name>
</gene>
<dbReference type="GO" id="GO:0016853">
    <property type="term" value="F:isomerase activity"/>
    <property type="evidence" value="ECO:0007669"/>
    <property type="project" value="UniProtKB-KW"/>
</dbReference>
<dbReference type="NCBIfam" id="NF000592">
    <property type="entry name" value="PRK00013.1"/>
    <property type="match status" value="1"/>
</dbReference>
<keyword evidence="5 6" id="KW-0413">Isomerase</keyword>
<dbReference type="EC" id="5.6.1.7" evidence="6"/>
<dbReference type="Gene3D" id="3.50.7.10">
    <property type="entry name" value="GroEL"/>
    <property type="match status" value="1"/>
</dbReference>
<feature type="binding site" evidence="6">
    <location>
        <begin position="29"/>
        <end position="32"/>
    </location>
    <ligand>
        <name>ATP</name>
        <dbReference type="ChEBI" id="CHEBI:30616"/>
    </ligand>
</feature>
<sequence>MAKQIIYGEDARKALQTGIDKLADTVKITLGPKGRNVVLDKKYGAPLITNDGVTIAKEIELEDPFENMGAQLVKEVATKTNDAAGDGTTTATLLAQALIREGMKNVAAGANPMIVKKGIQKAVDAAVNAVIANSKMVEGSADIARVATISAGNEDVGQLIAEAMEKVSTDGVITLEESKTAETYSEVVEGMQFDRGYLSPYMATDTDKMEAVLDDPVILITDKKISNIQDILPLLEQLVQSGKKLLIIAEDIEGEALTTLILNKLRGVFNVVAVKAPGFGDRRKEMLQDIAILTGGQVITSELGLELKEATMDMLGHARQVVVKKETTTIVGGSGDKDAIAARVHQIRAQLETTTSEFDKEKLQERLAKLAGGVAVIKVGAATEIEMKEKKLRIEDALAATKAAVEEGIVAGGGTALINAIPAVKACMDSVSGDEKTGVSIVLKALEEPVRQIALNSGLEGSVIIDKILNSGKVGYGFDAYKEEYCDMISSGIVDPTKVTRSALQNAASVAAMVLTTESLVTDIKEPEPPAAPAAGGMGGMY</sequence>
<reference evidence="9" key="1">
    <citation type="submission" date="2020-10" db="EMBL/GenBank/DDBJ databases">
        <authorList>
            <person name="Gilroy R."/>
        </authorList>
    </citation>
    <scope>NUCLEOTIDE SEQUENCE</scope>
    <source>
        <strain evidence="9">ChiBcec7-5410</strain>
    </source>
</reference>
<dbReference type="AlphaFoldDB" id="A0A9D1KSK5"/>
<protein>
    <recommendedName>
        <fullName evidence="6">Chaperonin GroEL</fullName>
        <ecNumber evidence="6">5.6.1.7</ecNumber>
    </recommendedName>
    <alternativeName>
        <fullName evidence="6">60 kDa chaperonin</fullName>
    </alternativeName>
    <alternativeName>
        <fullName evidence="6">Chaperonin-60</fullName>
        <shortName evidence="6">Cpn60</shortName>
    </alternativeName>
</protein>
<dbReference type="NCBIfam" id="NF009488">
    <property type="entry name" value="PRK12850.1"/>
    <property type="match status" value="1"/>
</dbReference>
<dbReference type="Pfam" id="PF00118">
    <property type="entry name" value="Cpn60_TCP1"/>
    <property type="match status" value="1"/>
</dbReference>
<dbReference type="Gene3D" id="1.10.560.10">
    <property type="entry name" value="GroEL-like equatorial domain"/>
    <property type="match status" value="1"/>
</dbReference>
<dbReference type="PRINTS" id="PR00298">
    <property type="entry name" value="CHAPERONIN60"/>
</dbReference>
<evidence type="ECO:0000256" key="4">
    <source>
        <dbReference type="ARBA" id="ARBA00023186"/>
    </source>
</evidence>